<keyword evidence="5" id="KW-0560">Oxidoreductase</keyword>
<evidence type="ECO:0000256" key="3">
    <source>
        <dbReference type="ARBA" id="ARBA00023004"/>
    </source>
</evidence>
<evidence type="ECO:0000313" key="7">
    <source>
        <dbReference type="EMBL" id="OTA31389.1"/>
    </source>
</evidence>
<dbReference type="Pfam" id="PF01231">
    <property type="entry name" value="IDO"/>
    <property type="match status" value="1"/>
</dbReference>
<evidence type="ECO:0000313" key="8">
    <source>
        <dbReference type="Proteomes" id="UP000194280"/>
    </source>
</evidence>
<feature type="binding site" description="proximal binding residue" evidence="4">
    <location>
        <position position="395"/>
    </location>
    <ligand>
        <name>heme b</name>
        <dbReference type="ChEBI" id="CHEBI:60344"/>
    </ligand>
    <ligandPart>
        <name>Fe</name>
        <dbReference type="ChEBI" id="CHEBI:18248"/>
    </ligandPart>
</feature>
<evidence type="ECO:0000256" key="6">
    <source>
        <dbReference type="SAM" id="MobiDB-lite"/>
    </source>
</evidence>
<reference evidence="7 8" key="1">
    <citation type="submission" date="2017-01" db="EMBL/GenBank/DDBJ databases">
        <title>The recent genome duplication of the halophilic yeast Hortaea werneckii: insights from long-read sequencing.</title>
        <authorList>
            <person name="Sinha S."/>
            <person name="Flibotte S."/>
            <person name="Neira M."/>
            <person name="Lenassi M."/>
            <person name="Gostincar C."/>
            <person name="Stajich J.E."/>
            <person name="Nislow C.E."/>
        </authorList>
    </citation>
    <scope>NUCLEOTIDE SEQUENCE [LARGE SCALE GENOMIC DNA]</scope>
    <source>
        <strain evidence="7 8">EXF-2000</strain>
    </source>
</reference>
<sequence>MFHGASIDRKQHSLHLQSRTQEHVSSRPWPSFHDSTCDIDLLRKYGISDNGFLPAEAPLQFLPDEYYLPWELLIHNLPLLLKTDQLRTEIDSLDVLQTDNLRSEPEWRRAYVILAFLAQGYVWGGTEAAEVIPPCLSIPFLEISRKLELPPVLTYAASNLWNFTSTSGDFSDLDTLKTLHTFTGTQDEVWFFMVSVAMEAKAGCAIPAMCRAIEAKHNNDYDIIEDALHKLRQCIEDVSRLLERMYEKNDPSVFFNQIRPYLAGSKNMAEAGLPNGVFFDLGDGNGEWTQLRGGSNGQSSLIQFFDISLGVNHTSEGNNTPHSPGSSPKAATGPSFHEEVRDYMPGRHRRFLEHVQEMGSIREFVMQSRDTAEHQRIRDAYSLAVDALTDFRSKHIKLVTRYIILPSRQKSVAKKQNLASASSKHSGCDQKLRGTGGTALLPFLQQSRDETSEAADLSIPS</sequence>
<keyword evidence="4 5" id="KW-0349">Heme</keyword>
<dbReference type="EC" id="1.13.11.52" evidence="5"/>
<dbReference type="EMBL" id="MUNK01000115">
    <property type="protein sequence ID" value="OTA31389.1"/>
    <property type="molecule type" value="Genomic_DNA"/>
</dbReference>
<dbReference type="FunCoup" id="A0A1Z5T5V0">
    <property type="interactions" value="232"/>
</dbReference>
<dbReference type="GO" id="GO:0033754">
    <property type="term" value="F:indoleamine 2,3-dioxygenase activity"/>
    <property type="evidence" value="ECO:0007669"/>
    <property type="project" value="UniProtKB-EC"/>
</dbReference>
<dbReference type="AlphaFoldDB" id="A0A1Z5T5V0"/>
<dbReference type="GO" id="GO:0034354">
    <property type="term" value="P:'de novo' NAD+ biosynthetic process from L-tryptophan"/>
    <property type="evidence" value="ECO:0007669"/>
    <property type="project" value="TreeGrafter"/>
</dbReference>
<feature type="region of interest" description="Disordered" evidence="6">
    <location>
        <begin position="413"/>
        <end position="461"/>
    </location>
</feature>
<feature type="compositionally biased region" description="Polar residues" evidence="6">
    <location>
        <begin position="313"/>
        <end position="326"/>
    </location>
</feature>
<dbReference type="Gene3D" id="1.20.58.480">
    <property type="match status" value="1"/>
</dbReference>
<keyword evidence="8" id="KW-1185">Reference proteome</keyword>
<keyword evidence="2 4" id="KW-0479">Metal-binding</keyword>
<comment type="function">
    <text evidence="5">Produces N-formyl-kynurenine through the oxidation of tryptophan.</text>
</comment>
<dbReference type="SUPFAM" id="SSF140959">
    <property type="entry name" value="Indolic compounds 2,3-dioxygenase-like"/>
    <property type="match status" value="1"/>
</dbReference>
<comment type="catalytic activity">
    <reaction evidence="5">
        <text>L-tryptophan + O2 = N-formyl-L-kynurenine</text>
        <dbReference type="Rhea" id="RHEA:24536"/>
        <dbReference type="ChEBI" id="CHEBI:15379"/>
        <dbReference type="ChEBI" id="CHEBI:57912"/>
        <dbReference type="ChEBI" id="CHEBI:58629"/>
    </reaction>
</comment>
<dbReference type="OrthoDB" id="540174at2759"/>
<evidence type="ECO:0000256" key="5">
    <source>
        <dbReference type="RuleBase" id="RU369119"/>
    </source>
</evidence>
<protein>
    <recommendedName>
        <fullName evidence="5">Indoleamine 2,3-dioxygenase</fullName>
        <ecNumber evidence="5">1.13.11.52</ecNumber>
    </recommendedName>
</protein>
<comment type="similarity">
    <text evidence="1 5">Belongs to the indoleamine 2,3-dioxygenase family.</text>
</comment>
<dbReference type="VEuPathDB" id="FungiDB:BTJ68_07704"/>
<dbReference type="InterPro" id="IPR000898">
    <property type="entry name" value="Indolamine_dOase"/>
</dbReference>
<comment type="caution">
    <text evidence="7">The sequence shown here is derived from an EMBL/GenBank/DDBJ whole genome shotgun (WGS) entry which is preliminary data.</text>
</comment>
<accession>A0A1Z5T5V0</accession>
<dbReference type="InterPro" id="IPR037217">
    <property type="entry name" value="Trp/Indoleamine_2_3_dOase-like"/>
</dbReference>
<dbReference type="GO" id="GO:0046872">
    <property type="term" value="F:metal ion binding"/>
    <property type="evidence" value="ECO:0007669"/>
    <property type="project" value="UniProtKB-UniRule"/>
</dbReference>
<keyword evidence="5" id="KW-0223">Dioxygenase</keyword>
<dbReference type="GO" id="GO:0020037">
    <property type="term" value="F:heme binding"/>
    <property type="evidence" value="ECO:0007669"/>
    <property type="project" value="UniProtKB-UniRule"/>
</dbReference>
<dbReference type="GO" id="GO:0019441">
    <property type="term" value="P:L-tryptophan catabolic process to kynurenine"/>
    <property type="evidence" value="ECO:0007669"/>
    <property type="project" value="UniProtKB-UniRule"/>
</dbReference>
<dbReference type="PANTHER" id="PTHR28657">
    <property type="entry name" value="INDOLEAMINE 2,3-DIOXYGENASE"/>
    <property type="match status" value="1"/>
</dbReference>
<dbReference type="Proteomes" id="UP000194280">
    <property type="component" value="Unassembled WGS sequence"/>
</dbReference>
<keyword evidence="3 4" id="KW-0408">Iron</keyword>
<evidence type="ECO:0000256" key="2">
    <source>
        <dbReference type="ARBA" id="ARBA00022723"/>
    </source>
</evidence>
<dbReference type="PANTHER" id="PTHR28657:SF10">
    <property type="entry name" value="INDOLEAMINE 2,3-DIOXYGENASE"/>
    <property type="match status" value="1"/>
</dbReference>
<dbReference type="InParanoid" id="A0A1Z5T5V0"/>
<dbReference type="STRING" id="1157616.A0A1Z5T5V0"/>
<organism evidence="7 8">
    <name type="scientific">Hortaea werneckii EXF-2000</name>
    <dbReference type="NCBI Taxonomy" id="1157616"/>
    <lineage>
        <taxon>Eukaryota</taxon>
        <taxon>Fungi</taxon>
        <taxon>Dikarya</taxon>
        <taxon>Ascomycota</taxon>
        <taxon>Pezizomycotina</taxon>
        <taxon>Dothideomycetes</taxon>
        <taxon>Dothideomycetidae</taxon>
        <taxon>Mycosphaerellales</taxon>
        <taxon>Teratosphaeriaceae</taxon>
        <taxon>Hortaea</taxon>
    </lineage>
</organism>
<evidence type="ECO:0000256" key="1">
    <source>
        <dbReference type="ARBA" id="ARBA00007119"/>
    </source>
</evidence>
<evidence type="ECO:0000256" key="4">
    <source>
        <dbReference type="PIRSR" id="PIRSR600898-1"/>
    </source>
</evidence>
<gene>
    <name evidence="7" type="ORF">BTJ68_07704</name>
</gene>
<feature type="region of interest" description="Disordered" evidence="6">
    <location>
        <begin position="313"/>
        <end position="335"/>
    </location>
</feature>
<dbReference type="GO" id="GO:0005737">
    <property type="term" value="C:cytoplasm"/>
    <property type="evidence" value="ECO:0007669"/>
    <property type="project" value="TreeGrafter"/>
</dbReference>
<name>A0A1Z5T5V0_HORWE</name>
<dbReference type="PROSITE" id="PS00876">
    <property type="entry name" value="IDO_1"/>
    <property type="match status" value="1"/>
</dbReference>
<proteinExistence type="inferred from homology"/>